<accession>A0AB37HWG3</accession>
<evidence type="ECO:0000256" key="1">
    <source>
        <dbReference type="SAM" id="Phobius"/>
    </source>
</evidence>
<reference evidence="2" key="1">
    <citation type="submission" date="2021-03" db="EMBL/GenBank/DDBJ databases">
        <title>Human Oral Microbial Genomes.</title>
        <authorList>
            <person name="Johnston C.D."/>
            <person name="Chen T."/>
            <person name="Dewhirst F.E."/>
        </authorList>
    </citation>
    <scope>NUCLEOTIDE SEQUENCE</scope>
    <source>
        <strain evidence="2">F0714</strain>
    </source>
</reference>
<sequence>MIDEVASDPGSENQNRNWWQHFGNWISEHGDEHGFILGGLVFAGLIAGFILRECLSVRHSDKIPLTIGFISYFVTIAGLGVTNIFQPDISKRYSVAAQAACAFITAFSLG</sequence>
<keyword evidence="1" id="KW-1133">Transmembrane helix</keyword>
<dbReference type="AlphaFoldDB" id="A0AB37HWG3"/>
<dbReference type="Proteomes" id="UP000677180">
    <property type="component" value="Chromosome"/>
</dbReference>
<keyword evidence="1" id="KW-0812">Transmembrane</keyword>
<evidence type="ECO:0000313" key="3">
    <source>
        <dbReference type="Proteomes" id="UP000677180"/>
    </source>
</evidence>
<gene>
    <name evidence="2" type="ORF">J5A53_03105</name>
</gene>
<dbReference type="RefSeq" id="WP_123824117.1">
    <property type="nucleotide sequence ID" value="NZ_CP040007.1"/>
</dbReference>
<keyword evidence="1" id="KW-0472">Membrane</keyword>
<dbReference type="EMBL" id="CP072385">
    <property type="protein sequence ID" value="QUC11702.1"/>
    <property type="molecule type" value="Genomic_DNA"/>
</dbReference>
<feature type="transmembrane region" description="Helical" evidence="1">
    <location>
        <begin position="33"/>
        <end position="51"/>
    </location>
</feature>
<feature type="transmembrane region" description="Helical" evidence="1">
    <location>
        <begin position="63"/>
        <end position="85"/>
    </location>
</feature>
<name>A0AB37HWG3_9ACTN</name>
<protein>
    <submittedName>
        <fullName evidence="2">Uncharacterized protein</fullName>
    </submittedName>
</protein>
<evidence type="ECO:0000313" key="2">
    <source>
        <dbReference type="EMBL" id="QUC11702.1"/>
    </source>
</evidence>
<proteinExistence type="predicted"/>
<organism evidence="2 3">
    <name type="scientific">Arachnia propionica</name>
    <dbReference type="NCBI Taxonomy" id="1750"/>
    <lineage>
        <taxon>Bacteria</taxon>
        <taxon>Bacillati</taxon>
        <taxon>Actinomycetota</taxon>
        <taxon>Actinomycetes</taxon>
        <taxon>Propionibacteriales</taxon>
        <taxon>Propionibacteriaceae</taxon>
        <taxon>Arachnia</taxon>
    </lineage>
</organism>